<name>A0A2P4YTS8_9STRA</name>
<keyword evidence="4" id="KW-1185">Reference proteome</keyword>
<dbReference type="EMBL" id="NCKW01000141">
    <property type="protein sequence ID" value="POM81202.1"/>
    <property type="molecule type" value="Genomic_DNA"/>
</dbReference>
<evidence type="ECO:0000313" key="3">
    <source>
        <dbReference type="EMBL" id="POM81202.1"/>
    </source>
</evidence>
<feature type="region of interest" description="Disordered" evidence="2">
    <location>
        <begin position="439"/>
        <end position="458"/>
    </location>
</feature>
<feature type="coiled-coil region" evidence="1">
    <location>
        <begin position="168"/>
        <end position="305"/>
    </location>
</feature>
<dbReference type="PROSITE" id="PS50096">
    <property type="entry name" value="IQ"/>
    <property type="match status" value="1"/>
</dbReference>
<feature type="compositionally biased region" description="Polar residues" evidence="2">
    <location>
        <begin position="394"/>
        <end position="410"/>
    </location>
</feature>
<dbReference type="OrthoDB" id="165427at2759"/>
<sequence>MSSVQVENTLLEINGERFLVDRGATGADIYRRLWIVASRASLATPYEVTLRRHNLAQTSAKVVPFAQRKDVQKAQIAQLTKLAAQEAELPIDVRRKKLFLVQQLDFEREHYLVAYLSDPLQELHTKIMGDYQWQAYEFGKTVWYFHAPTLRLCAQHPLRSHPEARTLIERVQQQVQEAVRRIQRKTRSHQRRQRLMAAIQAEMQRREEEKRKEQELRDTAARRIQHRIRTYQRRKRFLAILEAEKTRQEKLRREQQIAENQQQDQQREQRRAEEQRQVEVLKQEQQRLQLELGDMKQELQQLRILKETKSPVHSETQTTNRREEDNALETMRKEEHQRLQQQLAKLELELHNRKPIVETETQTSGRSSPHQPSFEEYQRAQQIIEELELRLRQQNSKTVAESNTQTSSHGGNVRNDGIDTREDLEWQRYLTLLRVTIKNKKKHSSPKNRHTQTENFNGEKTLLPSSTILVPHHADSFSSPRRINGEWRGFPSWHRGNNNCEISSNFSSTSLLTLKNNLGQYDEFDINAPPARTFESFFAPDLKMIHEQPPPSLVEHSWRQDSKVLPLKSNRKLVEVVPAHQPVRLQLQEFQPIRPNRTIGNSSSPTHKSFVASSPASSPTRLPYITRRHNKVANSLS</sequence>
<feature type="region of interest" description="Disordered" evidence="2">
    <location>
        <begin position="592"/>
        <end position="637"/>
    </location>
</feature>
<evidence type="ECO:0000256" key="2">
    <source>
        <dbReference type="SAM" id="MobiDB-lite"/>
    </source>
</evidence>
<feature type="region of interest" description="Disordered" evidence="2">
    <location>
        <begin position="394"/>
        <end position="417"/>
    </location>
</feature>
<keyword evidence="1" id="KW-0175">Coiled coil</keyword>
<feature type="compositionally biased region" description="Basic residues" evidence="2">
    <location>
        <begin position="439"/>
        <end position="450"/>
    </location>
</feature>
<evidence type="ECO:0000256" key="1">
    <source>
        <dbReference type="SAM" id="Coils"/>
    </source>
</evidence>
<protein>
    <submittedName>
        <fullName evidence="3">Uncharacterized protein</fullName>
    </submittedName>
</protein>
<gene>
    <name evidence="3" type="ORF">PHPALM_861</name>
</gene>
<comment type="caution">
    <text evidence="3">The sequence shown here is derived from an EMBL/GenBank/DDBJ whole genome shotgun (WGS) entry which is preliminary data.</text>
</comment>
<feature type="compositionally biased region" description="Polar residues" evidence="2">
    <location>
        <begin position="598"/>
        <end position="620"/>
    </location>
</feature>
<evidence type="ECO:0000313" key="4">
    <source>
        <dbReference type="Proteomes" id="UP000237271"/>
    </source>
</evidence>
<dbReference type="Proteomes" id="UP000237271">
    <property type="component" value="Unassembled WGS sequence"/>
</dbReference>
<proteinExistence type="predicted"/>
<dbReference type="AlphaFoldDB" id="A0A2P4YTS8"/>
<accession>A0A2P4YTS8</accession>
<reference evidence="3 4" key="1">
    <citation type="journal article" date="2017" name="Genome Biol. Evol.">
        <title>Phytophthora megakarya and P. palmivora, closely related causal agents of cacao black pod rot, underwent increases in genome sizes and gene numbers by different mechanisms.</title>
        <authorList>
            <person name="Ali S.S."/>
            <person name="Shao J."/>
            <person name="Lary D.J."/>
            <person name="Kronmiller B."/>
            <person name="Shen D."/>
            <person name="Strem M.D."/>
            <person name="Amoako-Attah I."/>
            <person name="Akrofi A.Y."/>
            <person name="Begoude B.A."/>
            <person name="Ten Hoopen G.M."/>
            <person name="Coulibaly K."/>
            <person name="Kebe B.I."/>
            <person name="Melnick R.L."/>
            <person name="Guiltinan M.J."/>
            <person name="Tyler B.M."/>
            <person name="Meinhardt L.W."/>
            <person name="Bailey B.A."/>
        </authorList>
    </citation>
    <scope>NUCLEOTIDE SEQUENCE [LARGE SCALE GENOMIC DNA]</scope>
    <source>
        <strain evidence="4">sbr112.9</strain>
    </source>
</reference>
<organism evidence="3 4">
    <name type="scientific">Phytophthora palmivora</name>
    <dbReference type="NCBI Taxonomy" id="4796"/>
    <lineage>
        <taxon>Eukaryota</taxon>
        <taxon>Sar</taxon>
        <taxon>Stramenopiles</taxon>
        <taxon>Oomycota</taxon>
        <taxon>Peronosporomycetes</taxon>
        <taxon>Peronosporales</taxon>
        <taxon>Peronosporaceae</taxon>
        <taxon>Phytophthora</taxon>
    </lineage>
</organism>